<dbReference type="Proteomes" id="UP000186868">
    <property type="component" value="Unassembled WGS sequence"/>
</dbReference>
<gene>
    <name evidence="17" type="ORF">NIES593_08465</name>
</gene>
<evidence type="ECO:0000259" key="15">
    <source>
        <dbReference type="Pfam" id="PF00905"/>
    </source>
</evidence>
<keyword evidence="10" id="KW-0573">Peptidoglycan synthesis</keyword>
<evidence type="ECO:0000256" key="4">
    <source>
        <dbReference type="ARBA" id="ARBA00022475"/>
    </source>
</evidence>
<keyword evidence="5" id="KW-0997">Cell inner membrane</keyword>
<dbReference type="Pfam" id="PF03717">
    <property type="entry name" value="PBP_dimer"/>
    <property type="match status" value="1"/>
</dbReference>
<dbReference type="GO" id="GO:0006508">
    <property type="term" value="P:proteolysis"/>
    <property type="evidence" value="ECO:0007669"/>
    <property type="project" value="UniProtKB-KW"/>
</dbReference>
<reference evidence="17 18" key="1">
    <citation type="submission" date="2016-11" db="EMBL/GenBank/DDBJ databases">
        <title>Draft Genome Sequences of Nine Cyanobacterial Strains from Diverse Habitats.</title>
        <authorList>
            <person name="Zhu T."/>
            <person name="Hou S."/>
            <person name="Lu X."/>
            <person name="Hess W.R."/>
        </authorList>
    </citation>
    <scope>NUCLEOTIDE SEQUENCE [LARGE SCALE GENOMIC DNA]</scope>
    <source>
        <strain evidence="17 18">NIES-593</strain>
    </source>
</reference>
<keyword evidence="9" id="KW-0133">Cell shape</keyword>
<dbReference type="GO" id="GO:0009252">
    <property type="term" value="P:peptidoglycan biosynthetic process"/>
    <property type="evidence" value="ECO:0007669"/>
    <property type="project" value="UniProtKB-KW"/>
</dbReference>
<dbReference type="GO" id="GO:0008658">
    <property type="term" value="F:penicillin binding"/>
    <property type="evidence" value="ECO:0007669"/>
    <property type="project" value="InterPro"/>
</dbReference>
<dbReference type="NCBIfam" id="TIGR03423">
    <property type="entry name" value="pbp2_mrdA"/>
    <property type="match status" value="1"/>
</dbReference>
<evidence type="ECO:0000256" key="6">
    <source>
        <dbReference type="ARBA" id="ARBA00022670"/>
    </source>
</evidence>
<dbReference type="GO" id="GO:0009002">
    <property type="term" value="F:serine-type D-Ala-D-Ala carboxypeptidase activity"/>
    <property type="evidence" value="ECO:0007669"/>
    <property type="project" value="InterPro"/>
</dbReference>
<dbReference type="InterPro" id="IPR005311">
    <property type="entry name" value="PBP_dimer"/>
</dbReference>
<dbReference type="GO" id="GO:0008360">
    <property type="term" value="P:regulation of cell shape"/>
    <property type="evidence" value="ECO:0007669"/>
    <property type="project" value="UniProtKB-KW"/>
</dbReference>
<proteinExistence type="inferred from homology"/>
<evidence type="ECO:0000256" key="3">
    <source>
        <dbReference type="ARBA" id="ARBA00007171"/>
    </source>
</evidence>
<evidence type="ECO:0000256" key="1">
    <source>
        <dbReference type="ARBA" id="ARBA00004167"/>
    </source>
</evidence>
<keyword evidence="4" id="KW-1003">Cell membrane</keyword>
<dbReference type="SUPFAM" id="SSF56601">
    <property type="entry name" value="beta-lactamase/transpeptidase-like"/>
    <property type="match status" value="1"/>
</dbReference>
<dbReference type="Gene3D" id="3.90.1310.10">
    <property type="entry name" value="Penicillin-binding protein 2a (Domain 2)"/>
    <property type="match status" value="1"/>
</dbReference>
<dbReference type="InterPro" id="IPR012338">
    <property type="entry name" value="Beta-lactam/transpept-like"/>
</dbReference>
<keyword evidence="7 14" id="KW-0812">Transmembrane</keyword>
<dbReference type="SUPFAM" id="SSF56519">
    <property type="entry name" value="Penicillin binding protein dimerisation domain"/>
    <property type="match status" value="1"/>
</dbReference>
<comment type="subcellular location">
    <subcellularLocation>
        <location evidence="2">Cell membrane</location>
    </subcellularLocation>
    <subcellularLocation>
        <location evidence="1">Membrane</location>
        <topology evidence="1">Single-pass membrane protein</topology>
    </subcellularLocation>
</comment>
<evidence type="ECO:0000256" key="7">
    <source>
        <dbReference type="ARBA" id="ARBA00022692"/>
    </source>
</evidence>
<sequence length="596" mass="64734">MTIAEPLRFPARLKQKGRTVGRQFQPLLIMLFISLVLLGGIGSRLVYLQLIEGQIYREKADNNRIRIIPKPPVRGNLFDRKGKVLATTRLTHAAYLWPMVQLRPDWPEQLARLSKLLAVPQAELQQKIEQAGANTPTLIRIARSLTPAQITALEEYKSGFEGIEVDIETVRSYPNKQLGAHILGYTGELNAEELAKRRAEGYRMGDIVGKMGVEAAYEKQLRGEWGGLQLEVDGSGKAIRVLGQKIAKAGEDVTLTLDLNVQKAAEAALGSRKGAIVAIDPRNGAVLALASNPTFDPNIFSGQITTATWKKLNTQGNPFINRALQGFPPASTFKVITQTAGMESGKYPPNTILPTFAYLHVAGTAFGEWNKAGFGSLGYVRAMAWSSNTFHGQIGKGVGGPTLIEWARRYGFGSRTGIELKEETPGLIADDAWKRKRFDMKWSDGDTVNMSIGQGFTLATPLQVAVMFSVPANGGYLVKPHLLKDDSDPNKYRKSMNLKPGTVKTLREGLRAVIASGTGKALNVAHLPPAAGKSGTAEAPPGKNHAWFGAFAPYDKPEIVVVAFAEHSGGGGGKVAAPMVKQVMEAYFNKQPKKNQ</sequence>
<dbReference type="GO" id="GO:0005886">
    <property type="term" value="C:plasma membrane"/>
    <property type="evidence" value="ECO:0007669"/>
    <property type="project" value="UniProtKB-SubCell"/>
</dbReference>
<evidence type="ECO:0000256" key="14">
    <source>
        <dbReference type="SAM" id="Phobius"/>
    </source>
</evidence>
<organism evidence="17 18">
    <name type="scientific">Hydrococcus rivularis NIES-593</name>
    <dbReference type="NCBI Taxonomy" id="1921803"/>
    <lineage>
        <taxon>Bacteria</taxon>
        <taxon>Bacillati</taxon>
        <taxon>Cyanobacteriota</taxon>
        <taxon>Cyanophyceae</taxon>
        <taxon>Pleurocapsales</taxon>
        <taxon>Hydrococcaceae</taxon>
        <taxon>Hydrococcus</taxon>
    </lineage>
</organism>
<evidence type="ECO:0000313" key="18">
    <source>
        <dbReference type="Proteomes" id="UP000186868"/>
    </source>
</evidence>
<dbReference type="Pfam" id="PF00905">
    <property type="entry name" value="Transpeptidase"/>
    <property type="match status" value="1"/>
</dbReference>
<keyword evidence="11 14" id="KW-1133">Transmembrane helix</keyword>
<dbReference type="STRING" id="1921803.NIES593_08465"/>
<evidence type="ECO:0000256" key="12">
    <source>
        <dbReference type="ARBA" id="ARBA00023136"/>
    </source>
</evidence>
<dbReference type="AlphaFoldDB" id="A0A1U7HKW8"/>
<evidence type="ECO:0000256" key="8">
    <source>
        <dbReference type="ARBA" id="ARBA00022801"/>
    </source>
</evidence>
<comment type="similarity">
    <text evidence="3">Belongs to the transpeptidase family.</text>
</comment>
<keyword evidence="18" id="KW-1185">Reference proteome</keyword>
<keyword evidence="12 14" id="KW-0472">Membrane</keyword>
<keyword evidence="13" id="KW-0961">Cell wall biogenesis/degradation</keyword>
<dbReference type="Gene3D" id="3.40.710.10">
    <property type="entry name" value="DD-peptidase/beta-lactamase superfamily"/>
    <property type="match status" value="1"/>
</dbReference>
<evidence type="ECO:0000256" key="10">
    <source>
        <dbReference type="ARBA" id="ARBA00022984"/>
    </source>
</evidence>
<name>A0A1U7HKW8_9CYAN</name>
<dbReference type="InterPro" id="IPR001460">
    <property type="entry name" value="PCN-bd_Tpept"/>
</dbReference>
<feature type="domain" description="Penicillin-binding protein transpeptidase" evidence="15">
    <location>
        <begin position="274"/>
        <end position="585"/>
    </location>
</feature>
<evidence type="ECO:0000256" key="11">
    <source>
        <dbReference type="ARBA" id="ARBA00022989"/>
    </source>
</evidence>
<dbReference type="PANTHER" id="PTHR30627:SF2">
    <property type="entry name" value="PEPTIDOGLYCAN D,D-TRANSPEPTIDASE MRDA"/>
    <property type="match status" value="1"/>
</dbReference>
<dbReference type="GO" id="GO:0071972">
    <property type="term" value="F:peptidoglycan L,D-transpeptidase activity"/>
    <property type="evidence" value="ECO:0007669"/>
    <property type="project" value="TreeGrafter"/>
</dbReference>
<dbReference type="PANTHER" id="PTHR30627">
    <property type="entry name" value="PEPTIDOGLYCAN D,D-TRANSPEPTIDASE"/>
    <property type="match status" value="1"/>
</dbReference>
<evidence type="ECO:0000256" key="13">
    <source>
        <dbReference type="ARBA" id="ARBA00023316"/>
    </source>
</evidence>
<dbReference type="GO" id="GO:0071555">
    <property type="term" value="P:cell wall organization"/>
    <property type="evidence" value="ECO:0007669"/>
    <property type="project" value="UniProtKB-KW"/>
</dbReference>
<evidence type="ECO:0000256" key="5">
    <source>
        <dbReference type="ARBA" id="ARBA00022519"/>
    </source>
</evidence>
<evidence type="ECO:0000259" key="16">
    <source>
        <dbReference type="Pfam" id="PF03717"/>
    </source>
</evidence>
<evidence type="ECO:0000313" key="17">
    <source>
        <dbReference type="EMBL" id="OKH24217.1"/>
    </source>
</evidence>
<keyword evidence="6" id="KW-0645">Protease</keyword>
<dbReference type="EMBL" id="MRCB01000007">
    <property type="protein sequence ID" value="OKH24217.1"/>
    <property type="molecule type" value="Genomic_DNA"/>
</dbReference>
<evidence type="ECO:0000256" key="9">
    <source>
        <dbReference type="ARBA" id="ARBA00022960"/>
    </source>
</evidence>
<dbReference type="InterPro" id="IPR036138">
    <property type="entry name" value="PBP_dimer_sf"/>
</dbReference>
<feature type="domain" description="Penicillin-binding protein dimerisation" evidence="16">
    <location>
        <begin position="70"/>
        <end position="241"/>
    </location>
</feature>
<keyword evidence="8" id="KW-0378">Hydrolase</keyword>
<evidence type="ECO:0000256" key="2">
    <source>
        <dbReference type="ARBA" id="ARBA00004236"/>
    </source>
</evidence>
<accession>A0A1U7HKW8</accession>
<protein>
    <submittedName>
        <fullName evidence="17">Penicillin-binding protein 2</fullName>
    </submittedName>
</protein>
<dbReference type="InterPro" id="IPR017790">
    <property type="entry name" value="Penicillin-binding_protein_2"/>
</dbReference>
<dbReference type="Gene3D" id="3.30.1390.30">
    <property type="entry name" value="Penicillin-binding protein 2a, domain 3"/>
    <property type="match status" value="1"/>
</dbReference>
<comment type="caution">
    <text evidence="17">The sequence shown here is derived from an EMBL/GenBank/DDBJ whole genome shotgun (WGS) entry which is preliminary data.</text>
</comment>
<feature type="transmembrane region" description="Helical" evidence="14">
    <location>
        <begin position="27"/>
        <end position="47"/>
    </location>
</feature>
<dbReference type="InterPro" id="IPR050515">
    <property type="entry name" value="Beta-lactam/transpept"/>
</dbReference>